<comment type="caution">
    <text evidence="1">The sequence shown here is derived from an EMBL/GenBank/DDBJ whole genome shotgun (WGS) entry which is preliminary data.</text>
</comment>
<accession>A0ACC0IE34</accession>
<protein>
    <submittedName>
        <fullName evidence="1">Uncharacterized protein</fullName>
    </submittedName>
</protein>
<dbReference type="Proteomes" id="UP001060215">
    <property type="component" value="Chromosome 6"/>
</dbReference>
<proteinExistence type="predicted"/>
<gene>
    <name evidence="1" type="ORF">LOK49_LG03G02598</name>
</gene>
<organism evidence="1 2">
    <name type="scientific">Camellia lanceoleosa</name>
    <dbReference type="NCBI Taxonomy" id="1840588"/>
    <lineage>
        <taxon>Eukaryota</taxon>
        <taxon>Viridiplantae</taxon>
        <taxon>Streptophyta</taxon>
        <taxon>Embryophyta</taxon>
        <taxon>Tracheophyta</taxon>
        <taxon>Spermatophyta</taxon>
        <taxon>Magnoliopsida</taxon>
        <taxon>eudicotyledons</taxon>
        <taxon>Gunneridae</taxon>
        <taxon>Pentapetalae</taxon>
        <taxon>asterids</taxon>
        <taxon>Ericales</taxon>
        <taxon>Theaceae</taxon>
        <taxon>Camellia</taxon>
    </lineage>
</organism>
<name>A0ACC0IE34_9ERIC</name>
<evidence type="ECO:0000313" key="2">
    <source>
        <dbReference type="Proteomes" id="UP001060215"/>
    </source>
</evidence>
<sequence length="130" mass="14144">MMLGQHVDAFYVHGDYTAFLRSHIIPPSTEGMAHVVRVGDAPAIGDAPVGVASAVKGPAPLAGDYLEMGYMDQCLEVIDTMMVMVWRREPALVSAGIEIAPSLSMRKKGGQALARGREGQCRYDRGRRER</sequence>
<dbReference type="EMBL" id="CM045763">
    <property type="protein sequence ID" value="KAI8024152.1"/>
    <property type="molecule type" value="Genomic_DNA"/>
</dbReference>
<reference evidence="1 2" key="1">
    <citation type="journal article" date="2022" name="Plant J.">
        <title>Chromosome-level genome of Camellia lanceoleosa provides a valuable resource for understanding genome evolution and self-incompatibility.</title>
        <authorList>
            <person name="Gong W."/>
            <person name="Xiao S."/>
            <person name="Wang L."/>
            <person name="Liao Z."/>
            <person name="Chang Y."/>
            <person name="Mo W."/>
            <person name="Hu G."/>
            <person name="Li W."/>
            <person name="Zhao G."/>
            <person name="Zhu H."/>
            <person name="Hu X."/>
            <person name="Ji K."/>
            <person name="Xiang X."/>
            <person name="Song Q."/>
            <person name="Yuan D."/>
            <person name="Jin S."/>
            <person name="Zhang L."/>
        </authorList>
    </citation>
    <scope>NUCLEOTIDE SEQUENCE [LARGE SCALE GENOMIC DNA]</scope>
    <source>
        <strain evidence="1">SQ_2022a</strain>
    </source>
</reference>
<evidence type="ECO:0000313" key="1">
    <source>
        <dbReference type="EMBL" id="KAI8024152.1"/>
    </source>
</evidence>
<keyword evidence="2" id="KW-1185">Reference proteome</keyword>